<keyword evidence="5" id="KW-1185">Reference proteome</keyword>
<dbReference type="InterPro" id="IPR041698">
    <property type="entry name" value="Methyltransf_25"/>
</dbReference>
<dbReference type="RefSeq" id="WP_160500360.1">
    <property type="nucleotide sequence ID" value="NZ_WUBI01000005.1"/>
</dbReference>
<evidence type="ECO:0000313" key="5">
    <source>
        <dbReference type="Proteomes" id="UP000460318"/>
    </source>
</evidence>
<dbReference type="Gene3D" id="3.40.50.150">
    <property type="entry name" value="Vaccinia Virus protein VP39"/>
    <property type="match status" value="1"/>
</dbReference>
<keyword evidence="1 4" id="KW-0489">Methyltransferase</keyword>
<dbReference type="GO" id="GO:0032259">
    <property type="term" value="P:methylation"/>
    <property type="evidence" value="ECO:0007669"/>
    <property type="project" value="UniProtKB-KW"/>
</dbReference>
<evidence type="ECO:0000259" key="3">
    <source>
        <dbReference type="Pfam" id="PF13649"/>
    </source>
</evidence>
<gene>
    <name evidence="4" type="ORF">GRF59_24415</name>
</gene>
<dbReference type="AlphaFoldDB" id="A0A7X3IR75"/>
<reference evidence="4 5" key="1">
    <citation type="submission" date="2019-12" db="EMBL/GenBank/DDBJ databases">
        <title>Paenibacillus sp. nov., an endophytic bacterium isolated from the stem of Dendrobium.</title>
        <authorList>
            <person name="Zhao R."/>
        </authorList>
    </citation>
    <scope>NUCLEOTIDE SEQUENCE [LARGE SCALE GENOMIC DNA]</scope>
    <source>
        <strain evidence="4 5">HJL G12</strain>
    </source>
</reference>
<dbReference type="Pfam" id="PF13649">
    <property type="entry name" value="Methyltransf_25"/>
    <property type="match status" value="1"/>
</dbReference>
<dbReference type="SUPFAM" id="SSF53335">
    <property type="entry name" value="S-adenosyl-L-methionine-dependent methyltransferases"/>
    <property type="match status" value="1"/>
</dbReference>
<feature type="domain" description="Methyltransferase" evidence="3">
    <location>
        <begin position="38"/>
        <end position="125"/>
    </location>
</feature>
<dbReference type="GO" id="GO:0008168">
    <property type="term" value="F:methyltransferase activity"/>
    <property type="evidence" value="ECO:0007669"/>
    <property type="project" value="UniProtKB-KW"/>
</dbReference>
<dbReference type="InterPro" id="IPR029063">
    <property type="entry name" value="SAM-dependent_MTases_sf"/>
</dbReference>
<keyword evidence="2 4" id="KW-0808">Transferase</keyword>
<dbReference type="CDD" id="cd02440">
    <property type="entry name" value="AdoMet_MTases"/>
    <property type="match status" value="1"/>
</dbReference>
<evidence type="ECO:0000313" key="4">
    <source>
        <dbReference type="EMBL" id="MWV46757.1"/>
    </source>
</evidence>
<dbReference type="Proteomes" id="UP000460318">
    <property type="component" value="Unassembled WGS sequence"/>
</dbReference>
<name>A0A7X3IR75_9BACL</name>
<dbReference type="PANTHER" id="PTHR43861">
    <property type="entry name" value="TRANS-ACONITATE 2-METHYLTRANSFERASE-RELATED"/>
    <property type="match status" value="1"/>
</dbReference>
<dbReference type="EMBL" id="WUBI01000005">
    <property type="protein sequence ID" value="MWV46757.1"/>
    <property type="molecule type" value="Genomic_DNA"/>
</dbReference>
<proteinExistence type="predicted"/>
<sequence length="264" mass="29351">MESHNQWQPLSYDQKLGFVSEYGKGLVTLLNPVQGEMILDLGCGTGDLTYEISQSGAKVIGMDASAEMIGRAREKYPEIEFFIGDAQHFEIQSQVDAVFSNAALHWMKNAPGAVECVWNALNPGGRFIAEFGGAHNVSTIVNAITDVLTGDYGMDAAARNPWYFPSPAEYASLLEQQGFIVRLMCYFDRPTRLQDGQDGMLSWLAQFGDDFFRGMEPEEIRKTCLKIGEKVRGTLWHDGAIYADYKRLRVIAEKPATSSRNSAL</sequence>
<accession>A0A7X3IR75</accession>
<evidence type="ECO:0000256" key="1">
    <source>
        <dbReference type="ARBA" id="ARBA00022603"/>
    </source>
</evidence>
<comment type="caution">
    <text evidence="4">The sequence shown here is derived from an EMBL/GenBank/DDBJ whole genome shotgun (WGS) entry which is preliminary data.</text>
</comment>
<organism evidence="4 5">
    <name type="scientific">Paenibacillus dendrobii</name>
    <dbReference type="NCBI Taxonomy" id="2691084"/>
    <lineage>
        <taxon>Bacteria</taxon>
        <taxon>Bacillati</taxon>
        <taxon>Bacillota</taxon>
        <taxon>Bacilli</taxon>
        <taxon>Bacillales</taxon>
        <taxon>Paenibacillaceae</taxon>
        <taxon>Paenibacillus</taxon>
    </lineage>
</organism>
<dbReference type="PANTHER" id="PTHR43861:SF1">
    <property type="entry name" value="TRANS-ACONITATE 2-METHYLTRANSFERASE"/>
    <property type="match status" value="1"/>
</dbReference>
<protein>
    <submittedName>
        <fullName evidence="4">Methyltransferase domain-containing protein</fullName>
    </submittedName>
</protein>
<evidence type="ECO:0000256" key="2">
    <source>
        <dbReference type="ARBA" id="ARBA00022679"/>
    </source>
</evidence>